<comment type="caution">
    <text evidence="2">The sequence shown here is derived from an EMBL/GenBank/DDBJ whole genome shotgun (WGS) entry which is preliminary data.</text>
</comment>
<feature type="compositionally biased region" description="Basic residues" evidence="1">
    <location>
        <begin position="163"/>
        <end position="177"/>
    </location>
</feature>
<gene>
    <name evidence="2" type="ORF">JOB18_007342</name>
</gene>
<protein>
    <submittedName>
        <fullName evidence="2">Uncharacterized protein</fullName>
    </submittedName>
</protein>
<sequence>MPSNERLSPVIDPNFYESIDRTNHMSSKSSRRRIKPLFIKPGNKVDAILQSRSSEEFSSSKCKSEGKRKKGFRKIHEHIRRGDMVPEATPVTRVARVSNEVALQSLLICGLKQKSVEIPRVVTTLWLIVCEEVRVTRRVSLHINSLTHDSSLFLRHVSNSKPKSSHHILQRGCRTRVRRESPMTGEPGQLTFTSRDPSV</sequence>
<organism evidence="2 3">
    <name type="scientific">Solea senegalensis</name>
    <name type="common">Senegalese sole</name>
    <dbReference type="NCBI Taxonomy" id="28829"/>
    <lineage>
        <taxon>Eukaryota</taxon>
        <taxon>Metazoa</taxon>
        <taxon>Chordata</taxon>
        <taxon>Craniata</taxon>
        <taxon>Vertebrata</taxon>
        <taxon>Euteleostomi</taxon>
        <taxon>Actinopterygii</taxon>
        <taxon>Neopterygii</taxon>
        <taxon>Teleostei</taxon>
        <taxon>Neoteleostei</taxon>
        <taxon>Acanthomorphata</taxon>
        <taxon>Carangaria</taxon>
        <taxon>Pleuronectiformes</taxon>
        <taxon>Pleuronectoidei</taxon>
        <taxon>Soleidae</taxon>
        <taxon>Solea</taxon>
    </lineage>
</organism>
<feature type="compositionally biased region" description="Polar residues" evidence="1">
    <location>
        <begin position="190"/>
        <end position="199"/>
    </location>
</feature>
<dbReference type="EMBL" id="JAGKHQ010000016">
    <property type="protein sequence ID" value="KAG7493368.1"/>
    <property type="molecule type" value="Genomic_DNA"/>
</dbReference>
<evidence type="ECO:0000313" key="2">
    <source>
        <dbReference type="EMBL" id="KAG7493368.1"/>
    </source>
</evidence>
<reference evidence="2 3" key="1">
    <citation type="journal article" date="2021" name="Sci. Rep.">
        <title>Chromosome anchoring in Senegalese sole (Solea senegalensis) reveals sex-associated markers and genome rearrangements in flatfish.</title>
        <authorList>
            <person name="Guerrero-Cozar I."/>
            <person name="Gomez-Garrido J."/>
            <person name="Berbel C."/>
            <person name="Martinez-Blanch J.F."/>
            <person name="Alioto T."/>
            <person name="Claros M.G."/>
            <person name="Gagnaire P.A."/>
            <person name="Manchado M."/>
        </authorList>
    </citation>
    <scope>NUCLEOTIDE SEQUENCE [LARGE SCALE GENOMIC DNA]</scope>
    <source>
        <strain evidence="2">Sse05_10M</strain>
    </source>
</reference>
<feature type="region of interest" description="Disordered" evidence="1">
    <location>
        <begin position="163"/>
        <end position="199"/>
    </location>
</feature>
<evidence type="ECO:0000313" key="3">
    <source>
        <dbReference type="Proteomes" id="UP000693946"/>
    </source>
</evidence>
<keyword evidence="3" id="KW-1185">Reference proteome</keyword>
<evidence type="ECO:0000256" key="1">
    <source>
        <dbReference type="SAM" id="MobiDB-lite"/>
    </source>
</evidence>
<dbReference type="Proteomes" id="UP000693946">
    <property type="component" value="Linkage Group LG4"/>
</dbReference>
<proteinExistence type="predicted"/>
<accession>A0AAV6QK27</accession>
<dbReference type="AlphaFoldDB" id="A0AAV6QK27"/>
<name>A0AAV6QK27_SOLSE</name>